<sequence length="119" mass="13700">GRRLYSRLAFNISHWKISLPTQRNIGFSKNEYPWSNNARFTDSRQQSTGIHMDTFLILLMITLAYWPRSSASHANSDVGLVGAERHTANASIKSCARHELWASRLKYTSLHAYFLDDQQ</sequence>
<evidence type="ECO:0000313" key="2">
    <source>
        <dbReference type="Proteomes" id="UP001189429"/>
    </source>
</evidence>
<dbReference type="Proteomes" id="UP001189429">
    <property type="component" value="Unassembled WGS sequence"/>
</dbReference>
<feature type="non-terminal residue" evidence="1">
    <location>
        <position position="1"/>
    </location>
</feature>
<gene>
    <name evidence="1" type="ORF">PCOR1329_LOCUS4154</name>
</gene>
<name>A0ABN9PP48_9DINO</name>
<keyword evidence="2" id="KW-1185">Reference proteome</keyword>
<evidence type="ECO:0000313" key="1">
    <source>
        <dbReference type="EMBL" id="CAK0794059.1"/>
    </source>
</evidence>
<feature type="non-terminal residue" evidence="1">
    <location>
        <position position="119"/>
    </location>
</feature>
<proteinExistence type="predicted"/>
<dbReference type="EMBL" id="CAUYUJ010001078">
    <property type="protein sequence ID" value="CAK0794059.1"/>
    <property type="molecule type" value="Genomic_DNA"/>
</dbReference>
<comment type="caution">
    <text evidence="1">The sequence shown here is derived from an EMBL/GenBank/DDBJ whole genome shotgun (WGS) entry which is preliminary data.</text>
</comment>
<organism evidence="1 2">
    <name type="scientific">Prorocentrum cordatum</name>
    <dbReference type="NCBI Taxonomy" id="2364126"/>
    <lineage>
        <taxon>Eukaryota</taxon>
        <taxon>Sar</taxon>
        <taxon>Alveolata</taxon>
        <taxon>Dinophyceae</taxon>
        <taxon>Prorocentrales</taxon>
        <taxon>Prorocentraceae</taxon>
        <taxon>Prorocentrum</taxon>
    </lineage>
</organism>
<protein>
    <submittedName>
        <fullName evidence="1">Uncharacterized protein</fullName>
    </submittedName>
</protein>
<reference evidence="1" key="1">
    <citation type="submission" date="2023-10" db="EMBL/GenBank/DDBJ databases">
        <authorList>
            <person name="Chen Y."/>
            <person name="Shah S."/>
            <person name="Dougan E. K."/>
            <person name="Thang M."/>
            <person name="Chan C."/>
        </authorList>
    </citation>
    <scope>NUCLEOTIDE SEQUENCE [LARGE SCALE GENOMIC DNA]</scope>
</reference>
<accession>A0ABN9PP48</accession>